<evidence type="ECO:0000313" key="1">
    <source>
        <dbReference type="EMBL" id="AFU86800.1"/>
    </source>
</evidence>
<dbReference type="Proteomes" id="UP000000461">
    <property type="component" value="Segment"/>
</dbReference>
<reference evidence="1 2" key="1">
    <citation type="journal article" date="2012" name="BMC Genomics">
        <title>The Caulobacter crescentus phage phiCbK: genomics of a canonical phage.</title>
        <authorList>
            <person name="Gill J.J."/>
            <person name="Berry J.D."/>
            <person name="Russell W.K."/>
            <person name="Lessor L."/>
            <person name="Escobar Garcia D.A."/>
            <person name="Hernandez D."/>
            <person name="Kane A."/>
            <person name="Keene J."/>
            <person name="Maddox M."/>
            <person name="Martin R."/>
            <person name="Mohan S."/>
            <person name="Thorn A.M."/>
            <person name="Russell D.H."/>
            <person name="Young R."/>
        </authorList>
    </citation>
    <scope>NUCLEOTIDE SEQUENCE [LARGE SCALE GENOMIC DNA]</scope>
</reference>
<proteinExistence type="predicted"/>
<keyword evidence="2" id="KW-1185">Reference proteome</keyword>
<dbReference type="EMBL" id="JX100814">
    <property type="protein sequence ID" value="AFU86800.1"/>
    <property type="molecule type" value="Genomic_DNA"/>
</dbReference>
<accession>K4JR83</accession>
<organism evidence="1 2">
    <name type="scientific">Caulobacter phage CcrRogue</name>
    <dbReference type="NCBI Taxonomy" id="2927986"/>
    <lineage>
        <taxon>Viruses</taxon>
        <taxon>Duplodnaviria</taxon>
        <taxon>Heunggongvirae</taxon>
        <taxon>Uroviricota</taxon>
        <taxon>Caudoviricetes</taxon>
        <taxon>Jeanschmidtviridae</taxon>
        <taxon>Poindextervirus</taxon>
        <taxon>Poindextervirus rogue</taxon>
    </lineage>
</organism>
<protein>
    <submittedName>
        <fullName evidence="1">Uncharacterized protein</fullName>
    </submittedName>
</protein>
<name>K4JR83_9CAUD</name>
<dbReference type="KEGG" id="vg:13996099"/>
<evidence type="ECO:0000313" key="2">
    <source>
        <dbReference type="Proteomes" id="UP000000461"/>
    </source>
</evidence>
<gene>
    <name evidence="1" type="ORF">CcrRogue_gp318</name>
</gene>
<sequence>MKRLQPHVRLVLLVQKMGYATTEPLLRREARGWIVTSAARVVGRFRAYDAEPGLTFNPLEATGFAFSTIEQAIRYERLKIEPSAWNQHKRPIEYRITDYFGSGR</sequence>